<organism evidence="4 5">
    <name type="scientific">Ictalurus punctatus</name>
    <name type="common">Channel catfish</name>
    <name type="synonym">Silurus punctatus</name>
    <dbReference type="NCBI Taxonomy" id="7998"/>
    <lineage>
        <taxon>Eukaryota</taxon>
        <taxon>Metazoa</taxon>
        <taxon>Chordata</taxon>
        <taxon>Craniata</taxon>
        <taxon>Vertebrata</taxon>
        <taxon>Euteleostomi</taxon>
        <taxon>Actinopterygii</taxon>
        <taxon>Neopterygii</taxon>
        <taxon>Teleostei</taxon>
        <taxon>Ostariophysi</taxon>
        <taxon>Siluriformes</taxon>
        <taxon>Ictaluridae</taxon>
        <taxon>Ictalurus</taxon>
    </lineage>
</organism>
<sequence>MNLDVDHILNSGMSHSELYRVLSLEGIRTAEVKTGVLLYLCTKERRTCLRDHRSAELAACIHAAGGCVVHRTGDAILAEWVEENVQMSDTISHVVQCACTILEVYKLRRSEPGDERPIKIALSAGGFTKMRLGDEERQVCAVIGPAVEEIRSVQALLEHGVIILCPEAWRHCDRQNLTVENIANEDAVKVRCSTEQQSISVDDLRRYNTRIHMTKNPITYLITNEERETFIREFMIQTAQDRIHENQQWEAYNPGLPEMWPTTIMFVYLQFVLTQTDLRSARQEVSETIAEQMFRCRGEICDNIFFEEGCIFVCAVGLPGDKRQDKTAQAVQAAFRIYETCCQQIESVSSISIGVATGRVKYKFEQTPLRESCRVYGQKVREAAELSRENPGIVSCDEPTKHYSLLPLSTFKPQKSTCRVVLVLEPGLSPGEMNSRRLAFANMQTMLYEEQEVVKCASVIGHFNDNNFNFELLKNTLPRMNEQELIILLRSLFRAGIFKCASEPRDVSSTKTCYCENSCEEYIRFSMDPVWTCQQMSFCSKDEMETVYMYVKMSGAKFREIHKGCARFLEKKAYRCSKCEARSFLFEKEVFPDDNREHLLEILKEIQHYEIFPSQGTRSRNQAYPTEGNGNDTENFLAKVMSVLTEGRDRTTAGSCGCAQLVEAVLIPRLRHWRLAGDVPATFYYLVESAAACVYLQNDDRALEYLTEARSIMENLKEGKPAFPSALSENVQIGEFQQVFVHRFTGEILFKARKILEAEESFKNALKILNFKLPRSSVAQSYKRNYQSKPLQIPEERTLYRLQECINCLSFLWKIDCMRGQLGSASVAITMEINLAIQSTDPFKIVYSAIDYLKYSQFTGEESMCKRLEAFLCRTCASLSGHPEGRRMISHLTQTLAIVKMCTGDLEQSIECTIRAQQLGEVQNRPGLDVRTTAAFHLPLLLTDRYSESVQQIQTLSKERSSSIDKGWFYAACMNFLLYAGFVLRPFEECLSFVEESRSDANLEAEKSLMLHLYSAVALWYARLENWEMFAVFFDKAYKVYPQIPTSIEAISGVVMLLECSILLFRKELTDCSRQRRITLKGAQKLFSDFTQRFGKSHIFAPRVLHLNAYLHQLTGRETLAQDLFKEALVLCEKQGNLLDQNWIRQSQVDCSGACSHTPAEWSTAVLSMPIWDKAAKLQPDELLNYRFYLKQAEVTRRSHIL</sequence>
<keyword evidence="3" id="KW-0456">Lyase</keyword>
<accession>A0A2D0RXW8</accession>
<dbReference type="InterPro" id="IPR011990">
    <property type="entry name" value="TPR-like_helical_dom_sf"/>
</dbReference>
<reference evidence="5" key="2">
    <citation type="submission" date="2025-08" db="UniProtKB">
        <authorList>
            <consortium name="RefSeq"/>
        </authorList>
    </citation>
    <scope>IDENTIFICATION</scope>
    <source>
        <tissue evidence="5">Blood</tissue>
    </source>
</reference>
<dbReference type="GO" id="GO:0005524">
    <property type="term" value="F:ATP binding"/>
    <property type="evidence" value="ECO:0007669"/>
    <property type="project" value="UniProtKB-KW"/>
</dbReference>
<dbReference type="PANTHER" id="PTHR16305">
    <property type="entry name" value="TESTICULAR SOLUBLE ADENYLYL CYCLASE"/>
    <property type="match status" value="1"/>
</dbReference>
<keyword evidence="4" id="KW-1185">Reference proteome</keyword>
<dbReference type="Gene3D" id="3.30.70.1230">
    <property type="entry name" value="Nucleotide cyclase"/>
    <property type="match status" value="2"/>
</dbReference>
<evidence type="ECO:0000256" key="1">
    <source>
        <dbReference type="ARBA" id="ARBA00022741"/>
    </source>
</evidence>
<evidence type="ECO:0000313" key="5">
    <source>
        <dbReference type="RefSeq" id="XP_017334805.1"/>
    </source>
</evidence>
<dbReference type="SUPFAM" id="SSF48452">
    <property type="entry name" value="TPR-like"/>
    <property type="match status" value="1"/>
</dbReference>
<reference evidence="4" key="1">
    <citation type="journal article" date="2016" name="Nat. Commun.">
        <title>The channel catfish genome sequence provides insights into the evolution of scale formation in teleosts.</title>
        <authorList>
            <person name="Liu Z."/>
            <person name="Liu S."/>
            <person name="Yao J."/>
            <person name="Bao L."/>
            <person name="Zhang J."/>
            <person name="Li Y."/>
            <person name="Jiang C."/>
            <person name="Sun L."/>
            <person name="Wang R."/>
            <person name="Zhang Y."/>
            <person name="Zhou T."/>
            <person name="Zeng Q."/>
            <person name="Fu Q."/>
            <person name="Gao S."/>
            <person name="Li N."/>
            <person name="Koren S."/>
            <person name="Jiang Y."/>
            <person name="Zimin A."/>
            <person name="Xu P."/>
            <person name="Phillippy A.M."/>
            <person name="Geng X."/>
            <person name="Song L."/>
            <person name="Sun F."/>
            <person name="Li C."/>
            <person name="Wang X."/>
            <person name="Chen A."/>
            <person name="Jin Y."/>
            <person name="Yuan Z."/>
            <person name="Yang Y."/>
            <person name="Tan S."/>
            <person name="Peatman E."/>
            <person name="Lu J."/>
            <person name="Qin Z."/>
            <person name="Dunham R."/>
            <person name="Li Z."/>
            <person name="Sonstegard T."/>
            <person name="Feng J."/>
            <person name="Danzmann R.G."/>
            <person name="Schroeder S."/>
            <person name="Scheffler B."/>
            <person name="Duke M.V."/>
            <person name="Ballard L."/>
            <person name="Kucuktas H."/>
            <person name="Kaltenboeck L."/>
            <person name="Liu H."/>
            <person name="Armbruster J."/>
            <person name="Xie Y."/>
            <person name="Kirby M.L."/>
            <person name="Tian Y."/>
            <person name="Flanagan M.E."/>
            <person name="Mu W."/>
            <person name="Waldbieser G.C."/>
        </authorList>
    </citation>
    <scope>NUCLEOTIDE SEQUENCE [LARGE SCALE GENOMIC DNA]</scope>
    <source>
        <strain evidence="4">SDA103</strain>
    </source>
</reference>
<dbReference type="GO" id="GO:0005737">
    <property type="term" value="C:cytoplasm"/>
    <property type="evidence" value="ECO:0007669"/>
    <property type="project" value="TreeGrafter"/>
</dbReference>
<proteinExistence type="predicted"/>
<dbReference type="SUPFAM" id="SSF55073">
    <property type="entry name" value="Nucleotide cyclase"/>
    <property type="match status" value="2"/>
</dbReference>
<dbReference type="InterPro" id="IPR029787">
    <property type="entry name" value="Nucleotide_cyclase"/>
</dbReference>
<dbReference type="PANTHER" id="PTHR16305:SF28">
    <property type="entry name" value="GUANYLATE CYCLASE DOMAIN-CONTAINING PROTEIN"/>
    <property type="match status" value="1"/>
</dbReference>
<protein>
    <submittedName>
        <fullName evidence="5">Adenylate cyclase type 10</fullName>
    </submittedName>
</protein>
<dbReference type="GeneID" id="108271637"/>
<evidence type="ECO:0000313" key="4">
    <source>
        <dbReference type="Proteomes" id="UP000221080"/>
    </source>
</evidence>
<keyword evidence="1" id="KW-0547">Nucleotide-binding</keyword>
<dbReference type="AlphaFoldDB" id="A0A2D0RXW8"/>
<gene>
    <name evidence="5" type="primary">LOC108271637</name>
</gene>
<evidence type="ECO:0000256" key="3">
    <source>
        <dbReference type="ARBA" id="ARBA00023239"/>
    </source>
</evidence>
<dbReference type="Proteomes" id="UP000221080">
    <property type="component" value="Chromosome 11"/>
</dbReference>
<dbReference type="RefSeq" id="XP_017334805.1">
    <property type="nucleotide sequence ID" value="XM_017479316.2"/>
</dbReference>
<keyword evidence="2" id="KW-0067">ATP-binding</keyword>
<dbReference type="KEGG" id="ipu:108271637"/>
<dbReference type="OrthoDB" id="194468at2759"/>
<name>A0A2D0RXW8_ICTPU</name>
<evidence type="ECO:0000256" key="2">
    <source>
        <dbReference type="ARBA" id="ARBA00022840"/>
    </source>
</evidence>
<dbReference type="GO" id="GO:0004016">
    <property type="term" value="F:adenylate cyclase activity"/>
    <property type="evidence" value="ECO:0007669"/>
    <property type="project" value="TreeGrafter"/>
</dbReference>